<evidence type="ECO:0000256" key="6">
    <source>
        <dbReference type="ARBA" id="ARBA00023242"/>
    </source>
</evidence>
<keyword evidence="8" id="KW-0010">Activator</keyword>
<dbReference type="EMBL" id="ML978727">
    <property type="protein sequence ID" value="KAF2085871.1"/>
    <property type="molecule type" value="Genomic_DNA"/>
</dbReference>
<dbReference type="OrthoDB" id="5348092at2759"/>
<evidence type="ECO:0000256" key="8">
    <source>
        <dbReference type="RuleBase" id="RU364150"/>
    </source>
</evidence>
<evidence type="ECO:0000256" key="3">
    <source>
        <dbReference type="ARBA" id="ARBA00019612"/>
    </source>
</evidence>
<comment type="subcellular location">
    <subcellularLocation>
        <location evidence="1 8">Nucleus</location>
    </subcellularLocation>
</comment>
<gene>
    <name evidence="8" type="primary">MED18</name>
    <name evidence="9" type="ORF">K490DRAFT_45642</name>
</gene>
<sequence length="267" mass="30025">MHELLLFGQVPSSRHGQLLKILAGVTRMQPQRLIERHVVYRPERDPVRPAIQVGASQTVGGQRPKPKVETKRDMYYWQMVKELSEEEFGDQPEKPAATAGEDAVLGIEEEERKWRLEFQDLPDPALKAANLRMAQTTEIAQGDPHEMMKAQHSADNVGRYVSEYIDEGHRFVHHNAVIFLHRILCLPVSGRDSPLPALPALNILQPLDTSGGYVIQVCVRLQDSSKPEIMEKGLAEVMNVKNTLKGVVELEPAERLALDTRLKPKPG</sequence>
<keyword evidence="10" id="KW-1185">Reference proteome</keyword>
<evidence type="ECO:0000313" key="9">
    <source>
        <dbReference type="EMBL" id="KAF2085871.1"/>
    </source>
</evidence>
<comment type="similarity">
    <text evidence="2 8">Belongs to the Mediator complex subunit 18 family.</text>
</comment>
<dbReference type="InterPro" id="IPR019095">
    <property type="entry name" value="Mediator_Med18"/>
</dbReference>
<evidence type="ECO:0000256" key="4">
    <source>
        <dbReference type="ARBA" id="ARBA00023015"/>
    </source>
</evidence>
<keyword evidence="5 8" id="KW-0804">Transcription</keyword>
<protein>
    <recommendedName>
        <fullName evidence="3 8">Mediator of RNA polymerase II transcription subunit 18</fullName>
    </recommendedName>
    <alternativeName>
        <fullName evidence="7 8">Mediator complex subunit 18</fullName>
    </alternativeName>
</protein>
<name>A0A9P4HSZ0_9PEZI</name>
<evidence type="ECO:0000256" key="2">
    <source>
        <dbReference type="ARBA" id="ARBA00009814"/>
    </source>
</evidence>
<evidence type="ECO:0000256" key="5">
    <source>
        <dbReference type="ARBA" id="ARBA00023163"/>
    </source>
</evidence>
<evidence type="ECO:0000256" key="1">
    <source>
        <dbReference type="ARBA" id="ARBA00004123"/>
    </source>
</evidence>
<dbReference type="Pfam" id="PF09637">
    <property type="entry name" value="Med18"/>
    <property type="match status" value="1"/>
</dbReference>
<dbReference type="PANTHER" id="PTHR13321:SF2">
    <property type="entry name" value="MEDIATOR OF RNA POLYMERASE II TRANSCRIPTION SUBUNIT 18"/>
    <property type="match status" value="1"/>
</dbReference>
<comment type="function">
    <text evidence="8">Component of the Mediator complex, a coactivator involved in the regulated transcription of nearly all RNA polymerase II-dependent genes. Mediator functions as a bridge to convey information from gene-specific regulatory proteins to the basal RNA polymerase II transcription machinery. Mediator is recruited to promoters by direct interactions with regulatory proteins and serves as a scaffold for the assembly of a functional preinitiation complex with RNA polymerase II and the general transcription factors.</text>
</comment>
<dbReference type="GO" id="GO:0006357">
    <property type="term" value="P:regulation of transcription by RNA polymerase II"/>
    <property type="evidence" value="ECO:0007669"/>
    <property type="project" value="InterPro"/>
</dbReference>
<dbReference type="PANTHER" id="PTHR13321">
    <property type="entry name" value="MEDIATOR OF RNA POLYMERASE II TRANSCRIPTION, SUBUNIT 18"/>
    <property type="match status" value="1"/>
</dbReference>
<comment type="subunit">
    <text evidence="8">Component of the Mediator complex.</text>
</comment>
<dbReference type="Proteomes" id="UP000799776">
    <property type="component" value="Unassembled WGS sequence"/>
</dbReference>
<dbReference type="GO" id="GO:0016592">
    <property type="term" value="C:mediator complex"/>
    <property type="evidence" value="ECO:0007669"/>
    <property type="project" value="InterPro"/>
</dbReference>
<organism evidence="9 10">
    <name type="scientific">Saccharata proteae CBS 121410</name>
    <dbReference type="NCBI Taxonomy" id="1314787"/>
    <lineage>
        <taxon>Eukaryota</taxon>
        <taxon>Fungi</taxon>
        <taxon>Dikarya</taxon>
        <taxon>Ascomycota</taxon>
        <taxon>Pezizomycotina</taxon>
        <taxon>Dothideomycetes</taxon>
        <taxon>Dothideomycetes incertae sedis</taxon>
        <taxon>Botryosphaeriales</taxon>
        <taxon>Saccharataceae</taxon>
        <taxon>Saccharata</taxon>
    </lineage>
</organism>
<evidence type="ECO:0000313" key="10">
    <source>
        <dbReference type="Proteomes" id="UP000799776"/>
    </source>
</evidence>
<dbReference type="Gene3D" id="2.40.320.10">
    <property type="entry name" value="Hypothetical Protein Pfu-838710-001"/>
    <property type="match status" value="1"/>
</dbReference>
<keyword evidence="4 8" id="KW-0805">Transcription regulation</keyword>
<dbReference type="AlphaFoldDB" id="A0A9P4HSZ0"/>
<dbReference type="GO" id="GO:0003712">
    <property type="term" value="F:transcription coregulator activity"/>
    <property type="evidence" value="ECO:0007669"/>
    <property type="project" value="InterPro"/>
</dbReference>
<dbReference type="GO" id="GO:0070847">
    <property type="term" value="C:core mediator complex"/>
    <property type="evidence" value="ECO:0007669"/>
    <property type="project" value="TreeGrafter"/>
</dbReference>
<comment type="caution">
    <text evidence="9">The sequence shown here is derived from an EMBL/GenBank/DDBJ whole genome shotgun (WGS) entry which is preliminary data.</text>
</comment>
<keyword evidence="6 8" id="KW-0539">Nucleus</keyword>
<proteinExistence type="inferred from homology"/>
<dbReference type="GO" id="GO:0006369">
    <property type="term" value="P:termination of RNA polymerase II transcription"/>
    <property type="evidence" value="ECO:0007669"/>
    <property type="project" value="TreeGrafter"/>
</dbReference>
<evidence type="ECO:0000256" key="7">
    <source>
        <dbReference type="ARBA" id="ARBA00032012"/>
    </source>
</evidence>
<accession>A0A9P4HSZ0</accession>
<reference evidence="9" key="1">
    <citation type="journal article" date="2020" name="Stud. Mycol.">
        <title>101 Dothideomycetes genomes: a test case for predicting lifestyles and emergence of pathogens.</title>
        <authorList>
            <person name="Haridas S."/>
            <person name="Albert R."/>
            <person name="Binder M."/>
            <person name="Bloem J."/>
            <person name="Labutti K."/>
            <person name="Salamov A."/>
            <person name="Andreopoulos B."/>
            <person name="Baker S."/>
            <person name="Barry K."/>
            <person name="Bills G."/>
            <person name="Bluhm B."/>
            <person name="Cannon C."/>
            <person name="Castanera R."/>
            <person name="Culley D."/>
            <person name="Daum C."/>
            <person name="Ezra D."/>
            <person name="Gonzalez J."/>
            <person name="Henrissat B."/>
            <person name="Kuo A."/>
            <person name="Liang C."/>
            <person name="Lipzen A."/>
            <person name="Lutzoni F."/>
            <person name="Magnuson J."/>
            <person name="Mondo S."/>
            <person name="Nolan M."/>
            <person name="Ohm R."/>
            <person name="Pangilinan J."/>
            <person name="Park H.-J."/>
            <person name="Ramirez L."/>
            <person name="Alfaro M."/>
            <person name="Sun H."/>
            <person name="Tritt A."/>
            <person name="Yoshinaga Y."/>
            <person name="Zwiers L.-H."/>
            <person name="Turgeon B."/>
            <person name="Goodwin S."/>
            <person name="Spatafora J."/>
            <person name="Crous P."/>
            <person name="Grigoriev I."/>
        </authorList>
    </citation>
    <scope>NUCLEOTIDE SEQUENCE</scope>
    <source>
        <strain evidence="9">CBS 121410</strain>
    </source>
</reference>